<dbReference type="AlphaFoldDB" id="A0A0G1MJU0"/>
<proteinExistence type="predicted"/>
<name>A0A0G1MJU0_9BACT</name>
<organism evidence="1 2">
    <name type="scientific">Candidatus Collierbacteria bacterium GW2011_GWB1_44_6</name>
    <dbReference type="NCBI Taxonomy" id="1618384"/>
    <lineage>
        <taxon>Bacteria</taxon>
        <taxon>Candidatus Collieribacteriota</taxon>
    </lineage>
</organism>
<evidence type="ECO:0000313" key="1">
    <source>
        <dbReference type="EMBL" id="KKT72264.1"/>
    </source>
</evidence>
<comment type="caution">
    <text evidence="1">The sequence shown here is derived from an EMBL/GenBank/DDBJ whole genome shotgun (WGS) entry which is preliminary data.</text>
</comment>
<dbReference type="Proteomes" id="UP000034835">
    <property type="component" value="Unassembled WGS sequence"/>
</dbReference>
<dbReference type="STRING" id="1618384.UW68_C0042G0002"/>
<evidence type="ECO:0000313" key="2">
    <source>
        <dbReference type="Proteomes" id="UP000034835"/>
    </source>
</evidence>
<reference evidence="1 2" key="1">
    <citation type="journal article" date="2015" name="Nature">
        <title>rRNA introns, odd ribosomes, and small enigmatic genomes across a large radiation of phyla.</title>
        <authorList>
            <person name="Brown C.T."/>
            <person name="Hug L.A."/>
            <person name="Thomas B.C."/>
            <person name="Sharon I."/>
            <person name="Castelle C.J."/>
            <person name="Singh A."/>
            <person name="Wilkins M.J."/>
            <person name="Williams K.H."/>
            <person name="Banfield J.F."/>
        </authorList>
    </citation>
    <scope>NUCLEOTIDE SEQUENCE [LARGE SCALE GENOMIC DNA]</scope>
</reference>
<sequence>MPTHRFDFVENPTIRRELISLETMEDRVAAASRVMDLLKQHLVEYVIADTPNLENLISFLNGAERVIDRLGGRRILGKALNGRKERFLAFCRETRDQAQGLIELRGTKLTTTSFGEEMATFADQIKREASTL</sequence>
<protein>
    <submittedName>
        <fullName evidence="1">Uncharacterized protein</fullName>
    </submittedName>
</protein>
<dbReference type="EMBL" id="LCJG01000042">
    <property type="protein sequence ID" value="KKT72264.1"/>
    <property type="molecule type" value="Genomic_DNA"/>
</dbReference>
<gene>
    <name evidence="1" type="ORF">UW68_C0042G0002</name>
</gene>
<accession>A0A0G1MJU0</accession>